<feature type="region of interest" description="Disordered" evidence="1">
    <location>
        <begin position="369"/>
        <end position="419"/>
    </location>
</feature>
<dbReference type="PANTHER" id="PTHR13526:SF8">
    <property type="entry name" value="TRANSCRIPTION FACTOR SPT20 HOMOLOG"/>
    <property type="match status" value="1"/>
</dbReference>
<dbReference type="PANTHER" id="PTHR13526">
    <property type="entry name" value="TRANSCRIPTION FACTOR SPT20 HOMOLOG"/>
    <property type="match status" value="1"/>
</dbReference>
<comment type="caution">
    <text evidence="3">The sequence shown here is derived from an EMBL/GenBank/DDBJ whole genome shotgun (WGS) entry which is preliminary data.</text>
</comment>
<keyword evidence="4" id="KW-1185">Reference proteome</keyword>
<proteinExistence type="predicted"/>
<protein>
    <submittedName>
        <fullName evidence="3">Spt20 family-domain-containing protein</fullName>
    </submittedName>
</protein>
<evidence type="ECO:0000313" key="4">
    <source>
        <dbReference type="Proteomes" id="UP001498771"/>
    </source>
</evidence>
<feature type="region of interest" description="Disordered" evidence="1">
    <location>
        <begin position="252"/>
        <end position="318"/>
    </location>
</feature>
<dbReference type="EMBL" id="JBBJBU010000003">
    <property type="protein sequence ID" value="KAK7206370.1"/>
    <property type="molecule type" value="Genomic_DNA"/>
</dbReference>
<sequence>MTSKASKTRPPGFTAARPSSSSSSAKTKAGATTNGIATNRSSIGSSNNSSSSYYGNSPATPSTPASSSGATSNIKKVKLIQKSAGGGVSGASGIAAVSASGSPTTPTGVSRKASWTSAANAKSHLVNSMTPASLSADGKAGMLDDDSMMRVSGRRPKLDEYKFAETSEEILEKYKGFPSSIDLHIYPTHYRFGNQDAVIPASSPSIKSFMDQVKLGQIPPPAVEIFHEAGVKFYEGCIILEVYDHRANSSGFTGEHTSQEFNNPSSSLPLVSSTSSKPSPQQKQQPTNTAVVDQKPGDQQSSATSSSANQQSSGEPHRERILLHPTPLSLWYDLTWLAERTGACYSDALTLTLESQILATTVPRLDLAVPTEPPFSQPDLPPSLQPTPPPSLAVKDDLGLLHAPNPPTMAKRKRPLHEDLPQQSTEYEEMMLIMDERPPTGTGQFVRLGFVEQWRRKRERERQQKLAASVIASNNAQMGGNGASVVSANGIAHNGMGAGMQHRR</sequence>
<evidence type="ECO:0000256" key="1">
    <source>
        <dbReference type="SAM" id="MobiDB-lite"/>
    </source>
</evidence>
<feature type="domain" description="Spt20-like SEP" evidence="2">
    <location>
        <begin position="176"/>
        <end position="373"/>
    </location>
</feature>
<accession>A0ABR1F977</accession>
<gene>
    <name evidence="3" type="ORF">BZA70DRAFT_133395</name>
</gene>
<reference evidence="3 4" key="1">
    <citation type="submission" date="2024-03" db="EMBL/GenBank/DDBJ databases">
        <title>Genome-scale model development and genomic sequencing of the oleaginous clade Lipomyces.</title>
        <authorList>
            <consortium name="Lawrence Berkeley National Laboratory"/>
            <person name="Czajka J.J."/>
            <person name="Han Y."/>
            <person name="Kim J."/>
            <person name="Mondo S.J."/>
            <person name="Hofstad B.A."/>
            <person name="Robles A."/>
            <person name="Haridas S."/>
            <person name="Riley R."/>
            <person name="LaButti K."/>
            <person name="Pangilinan J."/>
            <person name="Andreopoulos W."/>
            <person name="Lipzen A."/>
            <person name="Yan J."/>
            <person name="Wang M."/>
            <person name="Ng V."/>
            <person name="Grigoriev I.V."/>
            <person name="Spatafora J.W."/>
            <person name="Magnuson J.K."/>
            <person name="Baker S.E."/>
            <person name="Pomraning K.R."/>
        </authorList>
    </citation>
    <scope>NUCLEOTIDE SEQUENCE [LARGE SCALE GENOMIC DNA]</scope>
    <source>
        <strain evidence="3 4">Phaff 52-87</strain>
    </source>
</reference>
<feature type="region of interest" description="Disordered" evidence="1">
    <location>
        <begin position="1"/>
        <end position="70"/>
    </location>
</feature>
<dbReference type="RefSeq" id="XP_064769403.1">
    <property type="nucleotide sequence ID" value="XM_064909577.1"/>
</dbReference>
<dbReference type="InterPro" id="IPR021950">
    <property type="entry name" value="Spt20"/>
</dbReference>
<name>A0ABR1F977_9ASCO</name>
<evidence type="ECO:0000259" key="2">
    <source>
        <dbReference type="Pfam" id="PF12090"/>
    </source>
</evidence>
<feature type="compositionally biased region" description="Low complexity" evidence="1">
    <location>
        <begin position="264"/>
        <end position="287"/>
    </location>
</feature>
<feature type="compositionally biased region" description="Low complexity" evidence="1">
    <location>
        <begin position="299"/>
        <end position="313"/>
    </location>
</feature>
<dbReference type="Proteomes" id="UP001498771">
    <property type="component" value="Unassembled WGS sequence"/>
</dbReference>
<organism evidence="3 4">
    <name type="scientific">Myxozyma melibiosi</name>
    <dbReference type="NCBI Taxonomy" id="54550"/>
    <lineage>
        <taxon>Eukaryota</taxon>
        <taxon>Fungi</taxon>
        <taxon>Dikarya</taxon>
        <taxon>Ascomycota</taxon>
        <taxon>Saccharomycotina</taxon>
        <taxon>Lipomycetes</taxon>
        <taxon>Lipomycetales</taxon>
        <taxon>Lipomycetaceae</taxon>
        <taxon>Myxozyma</taxon>
    </lineage>
</organism>
<evidence type="ECO:0000313" key="3">
    <source>
        <dbReference type="EMBL" id="KAK7206370.1"/>
    </source>
</evidence>
<dbReference type="InterPro" id="IPR046468">
    <property type="entry name" value="Spt20-like_SEP"/>
</dbReference>
<dbReference type="Pfam" id="PF12090">
    <property type="entry name" value="Spt20_SEP"/>
    <property type="match status" value="1"/>
</dbReference>
<feature type="compositionally biased region" description="Pro residues" evidence="1">
    <location>
        <begin position="371"/>
        <end position="391"/>
    </location>
</feature>
<feature type="compositionally biased region" description="Polar residues" evidence="1">
    <location>
        <begin position="252"/>
        <end position="263"/>
    </location>
</feature>
<dbReference type="GeneID" id="90035089"/>
<feature type="compositionally biased region" description="Low complexity" evidence="1">
    <location>
        <begin position="14"/>
        <end position="70"/>
    </location>
</feature>